<evidence type="ECO:0000313" key="3">
    <source>
        <dbReference type="Proteomes" id="UP001212997"/>
    </source>
</evidence>
<dbReference type="InterPro" id="IPR011893">
    <property type="entry name" value="Selenoprotein_Rdx-typ"/>
</dbReference>
<protein>
    <submittedName>
        <fullName evidence="2">Uncharacterized protein</fullName>
    </submittedName>
</protein>
<dbReference type="InterPro" id="IPR036249">
    <property type="entry name" value="Thioredoxin-like_sf"/>
</dbReference>
<accession>A0AAD5V5H9</accession>
<dbReference type="EMBL" id="JANAWD010000156">
    <property type="protein sequence ID" value="KAJ3485349.1"/>
    <property type="molecule type" value="Genomic_DNA"/>
</dbReference>
<keyword evidence="1" id="KW-0676">Redox-active center</keyword>
<dbReference type="SUPFAM" id="SSF52833">
    <property type="entry name" value="Thioredoxin-like"/>
    <property type="match status" value="1"/>
</dbReference>
<keyword evidence="3" id="KW-1185">Reference proteome</keyword>
<gene>
    <name evidence="2" type="ORF">NLI96_g5013</name>
</gene>
<sequence length="123" mass="13832">MADPGTAIHTLPQAEGLGITDVEPQEHPLDPTTFIAPAPLPAPSIIIEFCDRCRWLHRASWVSTELFLTFPPPMIKAITVLPLNSEETAGRFRIWLFLHGEEPILIWDRKVEGGFPELKVLVR</sequence>
<organism evidence="2 3">
    <name type="scientific">Meripilus lineatus</name>
    <dbReference type="NCBI Taxonomy" id="2056292"/>
    <lineage>
        <taxon>Eukaryota</taxon>
        <taxon>Fungi</taxon>
        <taxon>Dikarya</taxon>
        <taxon>Basidiomycota</taxon>
        <taxon>Agaricomycotina</taxon>
        <taxon>Agaricomycetes</taxon>
        <taxon>Polyporales</taxon>
        <taxon>Meripilaceae</taxon>
        <taxon>Meripilus</taxon>
    </lineage>
</organism>
<dbReference type="Pfam" id="PF10262">
    <property type="entry name" value="Rdx"/>
    <property type="match status" value="1"/>
</dbReference>
<dbReference type="AlphaFoldDB" id="A0AAD5V5H9"/>
<evidence type="ECO:0000256" key="1">
    <source>
        <dbReference type="ARBA" id="ARBA00023284"/>
    </source>
</evidence>
<evidence type="ECO:0000313" key="2">
    <source>
        <dbReference type="EMBL" id="KAJ3485349.1"/>
    </source>
</evidence>
<comment type="caution">
    <text evidence="2">The sequence shown here is derived from an EMBL/GenBank/DDBJ whole genome shotgun (WGS) entry which is preliminary data.</text>
</comment>
<reference evidence="2" key="1">
    <citation type="submission" date="2022-07" db="EMBL/GenBank/DDBJ databases">
        <title>Genome Sequence of Physisporinus lineatus.</title>
        <authorList>
            <person name="Buettner E."/>
        </authorList>
    </citation>
    <scope>NUCLEOTIDE SEQUENCE</scope>
    <source>
        <strain evidence="2">VT162</strain>
    </source>
</reference>
<dbReference type="Proteomes" id="UP001212997">
    <property type="component" value="Unassembled WGS sequence"/>
</dbReference>
<proteinExistence type="predicted"/>
<name>A0AAD5V5H9_9APHY</name>
<dbReference type="Gene3D" id="3.40.30.10">
    <property type="entry name" value="Glutaredoxin"/>
    <property type="match status" value="1"/>
</dbReference>
<dbReference type="PANTHER" id="PTHR36417">
    <property type="entry name" value="SELENOPROTEIN DOMAIN PROTEIN (AFU_ORTHOLOGUE AFUA_1G05220)"/>
    <property type="match status" value="1"/>
</dbReference>
<dbReference type="PANTHER" id="PTHR36417:SF2">
    <property type="entry name" value="SELENOPROTEIN DOMAIN PROTEIN (AFU_ORTHOLOGUE AFUA_1G05220)"/>
    <property type="match status" value="1"/>
</dbReference>